<accession>A0A9D4GER1</accession>
<reference evidence="1" key="1">
    <citation type="journal article" date="2019" name="bioRxiv">
        <title>The Genome of the Zebra Mussel, Dreissena polymorpha: A Resource for Invasive Species Research.</title>
        <authorList>
            <person name="McCartney M.A."/>
            <person name="Auch B."/>
            <person name="Kono T."/>
            <person name="Mallez S."/>
            <person name="Zhang Y."/>
            <person name="Obille A."/>
            <person name="Becker A."/>
            <person name="Abrahante J.E."/>
            <person name="Garbe J."/>
            <person name="Badalamenti J.P."/>
            <person name="Herman A."/>
            <person name="Mangelson H."/>
            <person name="Liachko I."/>
            <person name="Sullivan S."/>
            <person name="Sone E.D."/>
            <person name="Koren S."/>
            <person name="Silverstein K.A.T."/>
            <person name="Beckman K.B."/>
            <person name="Gohl D.M."/>
        </authorList>
    </citation>
    <scope>NUCLEOTIDE SEQUENCE</scope>
    <source>
        <strain evidence="1">Duluth1</strain>
        <tissue evidence="1">Whole animal</tissue>
    </source>
</reference>
<evidence type="ECO:0000313" key="1">
    <source>
        <dbReference type="EMBL" id="KAH3815755.1"/>
    </source>
</evidence>
<reference evidence="1" key="2">
    <citation type="submission" date="2020-11" db="EMBL/GenBank/DDBJ databases">
        <authorList>
            <person name="McCartney M.A."/>
            <person name="Auch B."/>
            <person name="Kono T."/>
            <person name="Mallez S."/>
            <person name="Becker A."/>
            <person name="Gohl D.M."/>
            <person name="Silverstein K.A.T."/>
            <person name="Koren S."/>
            <person name="Bechman K.B."/>
            <person name="Herman A."/>
            <person name="Abrahante J.E."/>
            <person name="Garbe J."/>
        </authorList>
    </citation>
    <scope>NUCLEOTIDE SEQUENCE</scope>
    <source>
        <strain evidence="1">Duluth1</strain>
        <tissue evidence="1">Whole animal</tissue>
    </source>
</reference>
<proteinExistence type="predicted"/>
<keyword evidence="2" id="KW-1185">Reference proteome</keyword>
<name>A0A9D4GER1_DREPO</name>
<evidence type="ECO:0000313" key="2">
    <source>
        <dbReference type="Proteomes" id="UP000828390"/>
    </source>
</evidence>
<dbReference type="Proteomes" id="UP000828390">
    <property type="component" value="Unassembled WGS sequence"/>
</dbReference>
<dbReference type="AlphaFoldDB" id="A0A9D4GER1"/>
<comment type="caution">
    <text evidence="1">The sequence shown here is derived from an EMBL/GenBank/DDBJ whole genome shotgun (WGS) entry which is preliminary data.</text>
</comment>
<dbReference type="EMBL" id="JAIWYP010000006">
    <property type="protein sequence ID" value="KAH3815755.1"/>
    <property type="molecule type" value="Genomic_DNA"/>
</dbReference>
<protein>
    <submittedName>
        <fullName evidence="1">Uncharacterized protein</fullName>
    </submittedName>
</protein>
<organism evidence="1 2">
    <name type="scientific">Dreissena polymorpha</name>
    <name type="common">Zebra mussel</name>
    <name type="synonym">Mytilus polymorpha</name>
    <dbReference type="NCBI Taxonomy" id="45954"/>
    <lineage>
        <taxon>Eukaryota</taxon>
        <taxon>Metazoa</taxon>
        <taxon>Spiralia</taxon>
        <taxon>Lophotrochozoa</taxon>
        <taxon>Mollusca</taxon>
        <taxon>Bivalvia</taxon>
        <taxon>Autobranchia</taxon>
        <taxon>Heteroconchia</taxon>
        <taxon>Euheterodonta</taxon>
        <taxon>Imparidentia</taxon>
        <taxon>Neoheterodontei</taxon>
        <taxon>Myida</taxon>
        <taxon>Dreissenoidea</taxon>
        <taxon>Dreissenidae</taxon>
        <taxon>Dreissena</taxon>
    </lineage>
</organism>
<sequence>MFTVQYCPYTSKWAWPEIVHEGRSLQRSGHYEASTAVCASMQAFLRLSKETRSGCVVRIHQMTSSLKKFVDGAALLGY</sequence>
<gene>
    <name evidence="1" type="ORF">DPMN_144286</name>
</gene>